<dbReference type="EMBL" id="CP061081">
    <property type="protein sequence ID" value="QNT07924.1"/>
    <property type="molecule type" value="Genomic_DNA"/>
</dbReference>
<name>A0A7H1JBQ8_9GAMM</name>
<organism evidence="1 2">
    <name type="scientific">Marinomonas arctica</name>
    <dbReference type="NCBI Taxonomy" id="383750"/>
    <lineage>
        <taxon>Bacteria</taxon>
        <taxon>Pseudomonadati</taxon>
        <taxon>Pseudomonadota</taxon>
        <taxon>Gammaproteobacteria</taxon>
        <taxon>Oceanospirillales</taxon>
        <taxon>Oceanospirillaceae</taxon>
        <taxon>Marinomonas</taxon>
    </lineage>
</organism>
<dbReference type="AlphaFoldDB" id="A0A7H1JBQ8"/>
<evidence type="ECO:0000313" key="2">
    <source>
        <dbReference type="Proteomes" id="UP000516370"/>
    </source>
</evidence>
<protein>
    <submittedName>
        <fullName evidence="1">Uncharacterized protein</fullName>
    </submittedName>
</protein>
<dbReference type="RefSeq" id="WP_162623533.1">
    <property type="nucleotide sequence ID" value="NZ_BMLJ01000006.1"/>
</dbReference>
<accession>A0A7H1JBQ8</accession>
<reference evidence="1 2" key="1">
    <citation type="submission" date="2020-09" db="EMBL/GenBank/DDBJ databases">
        <title>Complete genome sequence of an Arctic sea ice bacterium Marinomonas arctica BSI20414.</title>
        <authorList>
            <person name="Liao L."/>
            <person name="Chen B."/>
        </authorList>
    </citation>
    <scope>NUCLEOTIDE SEQUENCE [LARGE SCALE GENOMIC DNA]</scope>
    <source>
        <strain evidence="1 2">BSI20414</strain>
    </source>
</reference>
<keyword evidence="2" id="KW-1185">Reference proteome</keyword>
<evidence type="ECO:0000313" key="1">
    <source>
        <dbReference type="EMBL" id="QNT07924.1"/>
    </source>
</evidence>
<dbReference type="KEGG" id="mard:IBG28_10200"/>
<dbReference type="Proteomes" id="UP000516370">
    <property type="component" value="Chromosome"/>
</dbReference>
<sequence>MYLAIFPFFRRGESIPIPHTQIDNPISYLGTDLSAMNQRVFSHYNLFDETVNRYLLKELKLYCANGICPEDEVKWLFSATPFELLFIDNDVTQGFNLSLGSQTQPIAFSIGTASYLCQSGYPPLSIHWSEEYLATRIVLLIDLCLSGTVEGKITLLNNLKQKAQTARGKISGTLHLKDGIQEELLSEFTSWICNYQNKFYTEKYQIQNLLIIQPETDKYALDKMLANCMIKAMAMPSLYDLFELKVKGAWSQKKHKIKNVKKVARNYSFDKDTIEMLNELAKHRGRSKTETLESLINEAHTEYRINVKKPNRG</sequence>
<proteinExistence type="predicted"/>
<gene>
    <name evidence="1" type="ORF">IBG28_10200</name>
</gene>